<accession>A0ABW7U571</accession>
<dbReference type="Pfam" id="PF00501">
    <property type="entry name" value="AMP-binding"/>
    <property type="match status" value="1"/>
</dbReference>
<evidence type="ECO:0000259" key="1">
    <source>
        <dbReference type="Pfam" id="PF00501"/>
    </source>
</evidence>
<dbReference type="InterPro" id="IPR025110">
    <property type="entry name" value="AMP-bd_C"/>
</dbReference>
<dbReference type="Gene3D" id="3.30.300.30">
    <property type="match status" value="1"/>
</dbReference>
<dbReference type="InterPro" id="IPR000873">
    <property type="entry name" value="AMP-dep_synth/lig_dom"/>
</dbReference>
<dbReference type="NCBIfam" id="TIGR01733">
    <property type="entry name" value="AA-adenyl-dom"/>
    <property type="match status" value="1"/>
</dbReference>
<name>A0ABW7U571_9ACTN</name>
<dbReference type="InterPro" id="IPR045851">
    <property type="entry name" value="AMP-bd_C_sf"/>
</dbReference>
<dbReference type="InterPro" id="IPR010071">
    <property type="entry name" value="AA_adenyl_dom"/>
</dbReference>
<sequence length="525" mass="55140">MTVTTLHDLVARTARRHPTATALVVAGEPALTYAQLIDAAAATARTLVEAAGTGEAFPARVGLTGHKTTATYAAYLALLSLGAAVVPISTAAPTARVSAICEAAGLSLLVDTTGAAAPAPLAGAPNAPAVIAIGASPTPSAPVPVRAAPARRERSAATAHGDDPVAYVIFTSGTTGRPKGVPITHANALACVHHNIDAYGMGVGDRLTQTFDFAFDPSVFDMFVAWGSGATLVAPAPNDLLHPVAWVRREAITHWFSVPSTIATAVKLGELADASMPTLKVSMFGGEPLTADHALAWYRAAPQSRLENLYGPTECTVSVSSHSLAADPRHWPRTDNGTLPIGRVYDHLECVVVADGHEAEQGELCVRGSQRFAGYLDPRDDAGRFLVREGDAYRPLADGAPPTAEAWYRTGDRVALTPDGDLVHLGRLDSQVKIRGFRIELAEVEGALRLAEPVQDAVVVAAPGRAGHLELTGFYTGDAVDPRTLRTALAASLPSYMVPRRIIHLDAFPLTTNGKVDRTRLLHHS</sequence>
<evidence type="ECO:0000259" key="2">
    <source>
        <dbReference type="Pfam" id="PF13193"/>
    </source>
</evidence>
<keyword evidence="4" id="KW-1185">Reference proteome</keyword>
<organism evidence="3 4">
    <name type="scientific">Streptomyces litmocidini</name>
    <dbReference type="NCBI Taxonomy" id="67318"/>
    <lineage>
        <taxon>Bacteria</taxon>
        <taxon>Bacillati</taxon>
        <taxon>Actinomycetota</taxon>
        <taxon>Actinomycetes</taxon>
        <taxon>Kitasatosporales</taxon>
        <taxon>Streptomycetaceae</taxon>
        <taxon>Streptomyces</taxon>
    </lineage>
</organism>
<dbReference type="EMBL" id="JBIRUI010000005">
    <property type="protein sequence ID" value="MFI1714586.1"/>
    <property type="molecule type" value="Genomic_DNA"/>
</dbReference>
<reference evidence="3 4" key="1">
    <citation type="submission" date="2024-10" db="EMBL/GenBank/DDBJ databases">
        <title>The Natural Products Discovery Center: Release of the First 8490 Sequenced Strains for Exploring Actinobacteria Biosynthetic Diversity.</title>
        <authorList>
            <person name="Kalkreuter E."/>
            <person name="Kautsar S.A."/>
            <person name="Yang D."/>
            <person name="Bader C.D."/>
            <person name="Teijaro C.N."/>
            <person name="Fluegel L."/>
            <person name="Davis C.M."/>
            <person name="Simpson J.R."/>
            <person name="Lauterbach L."/>
            <person name="Steele A.D."/>
            <person name="Gui C."/>
            <person name="Meng S."/>
            <person name="Li G."/>
            <person name="Viehrig K."/>
            <person name="Ye F."/>
            <person name="Su P."/>
            <person name="Kiefer A.F."/>
            <person name="Nichols A."/>
            <person name="Cepeda A.J."/>
            <person name="Yan W."/>
            <person name="Fan B."/>
            <person name="Jiang Y."/>
            <person name="Adhikari A."/>
            <person name="Zheng C.-J."/>
            <person name="Schuster L."/>
            <person name="Cowan T.M."/>
            <person name="Smanski M.J."/>
            <person name="Chevrette M.G."/>
            <person name="De Carvalho L.P.S."/>
            <person name="Shen B."/>
        </authorList>
    </citation>
    <scope>NUCLEOTIDE SEQUENCE [LARGE SCALE GENOMIC DNA]</scope>
    <source>
        <strain evidence="3 4">NPDC020602</strain>
    </source>
</reference>
<dbReference type="SUPFAM" id="SSF56801">
    <property type="entry name" value="Acetyl-CoA synthetase-like"/>
    <property type="match status" value="1"/>
</dbReference>
<comment type="caution">
    <text evidence="3">The sequence shown here is derived from an EMBL/GenBank/DDBJ whole genome shotgun (WGS) entry which is preliminary data.</text>
</comment>
<dbReference type="Pfam" id="PF13193">
    <property type="entry name" value="AMP-binding_C"/>
    <property type="match status" value="1"/>
</dbReference>
<dbReference type="RefSeq" id="WP_398709097.1">
    <property type="nucleotide sequence ID" value="NZ_JBIRUI010000005.1"/>
</dbReference>
<dbReference type="InterPro" id="IPR042099">
    <property type="entry name" value="ANL_N_sf"/>
</dbReference>
<protein>
    <submittedName>
        <fullName evidence="3">Amino acid adenylation domain-containing protein</fullName>
    </submittedName>
</protein>
<dbReference type="Proteomes" id="UP001611339">
    <property type="component" value="Unassembled WGS sequence"/>
</dbReference>
<dbReference type="PANTHER" id="PTHR45527">
    <property type="entry name" value="NONRIBOSOMAL PEPTIDE SYNTHETASE"/>
    <property type="match status" value="1"/>
</dbReference>
<dbReference type="PROSITE" id="PS00455">
    <property type="entry name" value="AMP_BINDING"/>
    <property type="match status" value="1"/>
</dbReference>
<gene>
    <name evidence="3" type="ORF">ACH407_13565</name>
</gene>
<proteinExistence type="predicted"/>
<dbReference type="InterPro" id="IPR020845">
    <property type="entry name" value="AMP-binding_CS"/>
</dbReference>
<feature type="domain" description="AMP-binding enzyme C-terminal" evidence="2">
    <location>
        <begin position="443"/>
        <end position="515"/>
    </location>
</feature>
<feature type="domain" description="AMP-dependent synthetase/ligase" evidence="1">
    <location>
        <begin position="11"/>
        <end position="376"/>
    </location>
</feature>
<evidence type="ECO:0000313" key="3">
    <source>
        <dbReference type="EMBL" id="MFI1714586.1"/>
    </source>
</evidence>
<dbReference type="PANTHER" id="PTHR45527:SF1">
    <property type="entry name" value="FATTY ACID SYNTHASE"/>
    <property type="match status" value="1"/>
</dbReference>
<evidence type="ECO:0000313" key="4">
    <source>
        <dbReference type="Proteomes" id="UP001611339"/>
    </source>
</evidence>
<dbReference type="Gene3D" id="3.40.50.12780">
    <property type="entry name" value="N-terminal domain of ligase-like"/>
    <property type="match status" value="1"/>
</dbReference>